<sequence>MRKISLKNMRFKQYIYLIFLTLTLSCQNPLENFTLTFKIPIAEGLFSFLAYDYLSNIPTNINLDVIGPDKQKIVNILGDPKIIQSEDGKFTLAIPENINVSKSSPFKFNCRIGGDIYTSKYFNIEAIGKNNLVFSFRIASKKTTQNGAIGDSLLVDSKPLIWEKRNEKDQIVTRLIFQKETTWKNSQSTNFELNVVQFNRNGRGFVPGGGRIIKPYNTENISTENSLEVKDFAGMVYIQVIDQNWEIKSESVKPFLLEMALLENSNNTNNLPWKIGDSLEVFNLNETNNQWYLNKKVPVFKKDGSWWVNKFIYKSGYWIFGGSRKICNEGPIFTFNTTYTDLDIAYFYRVLNSENKIIRTGYVGLNNGSTLNLNYFGDDTGNIKLQIFDYSDFRQGNLEKAIFTSNQKDACSVNKETINIKLNPAPNPVEVELKLQCPNGTSISPSLLKTQIKTQISIPEKNQWRDLLTFTFENPKIKTYKLQKGNVYDFRISTDGGNTWPYKQNNYKIKEQTWSLDVNADGYCK</sequence>
<organism evidence="1 2">
    <name type="scientific">Lacihabitans lacunae</name>
    <dbReference type="NCBI Taxonomy" id="1028214"/>
    <lineage>
        <taxon>Bacteria</taxon>
        <taxon>Pseudomonadati</taxon>
        <taxon>Bacteroidota</taxon>
        <taxon>Cytophagia</taxon>
        <taxon>Cytophagales</taxon>
        <taxon>Leadbetterellaceae</taxon>
        <taxon>Lacihabitans</taxon>
    </lineage>
</organism>
<comment type="caution">
    <text evidence="1">The sequence shown here is derived from an EMBL/GenBank/DDBJ whole genome shotgun (WGS) entry which is preliminary data.</text>
</comment>
<dbReference type="EMBL" id="JBHRYQ010000001">
    <property type="protein sequence ID" value="MFC3809452.1"/>
    <property type="molecule type" value="Genomic_DNA"/>
</dbReference>
<accession>A0ABV7YTT2</accession>
<dbReference type="PROSITE" id="PS51257">
    <property type="entry name" value="PROKAR_LIPOPROTEIN"/>
    <property type="match status" value="1"/>
</dbReference>
<proteinExistence type="predicted"/>
<evidence type="ECO:0000313" key="1">
    <source>
        <dbReference type="EMBL" id="MFC3809452.1"/>
    </source>
</evidence>
<keyword evidence="2" id="KW-1185">Reference proteome</keyword>
<protein>
    <submittedName>
        <fullName evidence="1">Uncharacterized protein</fullName>
    </submittedName>
</protein>
<name>A0ABV7YTT2_9BACT</name>
<gene>
    <name evidence="1" type="ORF">ACFOOI_02185</name>
</gene>
<evidence type="ECO:0000313" key="2">
    <source>
        <dbReference type="Proteomes" id="UP001595616"/>
    </source>
</evidence>
<dbReference type="Proteomes" id="UP001595616">
    <property type="component" value="Unassembled WGS sequence"/>
</dbReference>
<reference evidence="2" key="1">
    <citation type="journal article" date="2019" name="Int. J. Syst. Evol. Microbiol.">
        <title>The Global Catalogue of Microorganisms (GCM) 10K type strain sequencing project: providing services to taxonomists for standard genome sequencing and annotation.</title>
        <authorList>
            <consortium name="The Broad Institute Genomics Platform"/>
            <consortium name="The Broad Institute Genome Sequencing Center for Infectious Disease"/>
            <person name="Wu L."/>
            <person name="Ma J."/>
        </authorList>
    </citation>
    <scope>NUCLEOTIDE SEQUENCE [LARGE SCALE GENOMIC DNA]</scope>
    <source>
        <strain evidence="2">CECT 7956</strain>
    </source>
</reference>
<dbReference type="RefSeq" id="WP_379834529.1">
    <property type="nucleotide sequence ID" value="NZ_JBHRYQ010000001.1"/>
</dbReference>